<dbReference type="AlphaFoldDB" id="A0A2W5ERS8"/>
<keyword evidence="1" id="KW-1133">Transmembrane helix</keyword>
<evidence type="ECO:0000313" key="3">
    <source>
        <dbReference type="Proteomes" id="UP000249645"/>
    </source>
</evidence>
<keyword evidence="1" id="KW-0472">Membrane</keyword>
<keyword evidence="1" id="KW-0812">Transmembrane</keyword>
<sequence length="98" mass="11566">MIYRKGRKRVSPRGQRLKIMIEDIPQVWQATFLIPIVFNNLQAWVQFVSYSKGNGSFYLIATYLMLNTIGSFVLILFTQENKKIHSYSRKQYPEAFIN</sequence>
<feature type="transmembrane region" description="Helical" evidence="1">
    <location>
        <begin position="57"/>
        <end position="77"/>
    </location>
</feature>
<feature type="transmembrane region" description="Helical" evidence="1">
    <location>
        <begin position="27"/>
        <end position="45"/>
    </location>
</feature>
<organism evidence="2 3">
    <name type="scientific">Pseudopedobacter saltans</name>
    <dbReference type="NCBI Taxonomy" id="151895"/>
    <lineage>
        <taxon>Bacteria</taxon>
        <taxon>Pseudomonadati</taxon>
        <taxon>Bacteroidota</taxon>
        <taxon>Sphingobacteriia</taxon>
        <taxon>Sphingobacteriales</taxon>
        <taxon>Sphingobacteriaceae</taxon>
        <taxon>Pseudopedobacter</taxon>
    </lineage>
</organism>
<reference evidence="2 3" key="1">
    <citation type="submission" date="2017-11" db="EMBL/GenBank/DDBJ databases">
        <title>Infants hospitalized years apart are colonized by the same room-sourced microbial strains.</title>
        <authorList>
            <person name="Brooks B."/>
            <person name="Olm M.R."/>
            <person name="Firek B.A."/>
            <person name="Baker R."/>
            <person name="Thomas B.C."/>
            <person name="Morowitz M.J."/>
            <person name="Banfield J.F."/>
        </authorList>
    </citation>
    <scope>NUCLEOTIDE SEQUENCE [LARGE SCALE GENOMIC DNA]</scope>
    <source>
        <strain evidence="2">S2_009_000_R2_76</strain>
    </source>
</reference>
<evidence type="ECO:0000313" key="2">
    <source>
        <dbReference type="EMBL" id="PZP46028.1"/>
    </source>
</evidence>
<gene>
    <name evidence="2" type="ORF">DI598_12640</name>
</gene>
<accession>A0A2W5ERS8</accession>
<comment type="caution">
    <text evidence="2">The sequence shown here is derived from an EMBL/GenBank/DDBJ whole genome shotgun (WGS) entry which is preliminary data.</text>
</comment>
<name>A0A2W5ERS8_9SPHI</name>
<protein>
    <submittedName>
        <fullName evidence="2">Uncharacterized protein</fullName>
    </submittedName>
</protein>
<dbReference type="EMBL" id="QFOI01000242">
    <property type="protein sequence ID" value="PZP46028.1"/>
    <property type="molecule type" value="Genomic_DNA"/>
</dbReference>
<proteinExistence type="predicted"/>
<evidence type="ECO:0000256" key="1">
    <source>
        <dbReference type="SAM" id="Phobius"/>
    </source>
</evidence>
<dbReference type="Proteomes" id="UP000249645">
    <property type="component" value="Unassembled WGS sequence"/>
</dbReference>